<dbReference type="InterPro" id="IPR013320">
    <property type="entry name" value="ConA-like_dom_sf"/>
</dbReference>
<organism evidence="1">
    <name type="scientific">marine metagenome</name>
    <dbReference type="NCBI Taxonomy" id="408172"/>
    <lineage>
        <taxon>unclassified sequences</taxon>
        <taxon>metagenomes</taxon>
        <taxon>ecological metagenomes</taxon>
    </lineage>
</organism>
<reference evidence="1" key="1">
    <citation type="submission" date="2018-05" db="EMBL/GenBank/DDBJ databases">
        <authorList>
            <person name="Lanie J.A."/>
            <person name="Ng W.-L."/>
            <person name="Kazmierczak K.M."/>
            <person name="Andrzejewski T.M."/>
            <person name="Davidsen T.M."/>
            <person name="Wayne K.J."/>
            <person name="Tettelin H."/>
            <person name="Glass J.I."/>
            <person name="Rusch D."/>
            <person name="Podicherti R."/>
            <person name="Tsui H.-C.T."/>
            <person name="Winkler M.E."/>
        </authorList>
    </citation>
    <scope>NUCLEOTIDE SEQUENCE</scope>
</reference>
<name>A0A382KK35_9ZZZZ</name>
<evidence type="ECO:0000313" key="1">
    <source>
        <dbReference type="EMBL" id="SVC24808.1"/>
    </source>
</evidence>
<proteinExistence type="predicted"/>
<gene>
    <name evidence="1" type="ORF">METZ01_LOCUS277662</name>
</gene>
<dbReference type="AlphaFoldDB" id="A0A382KK35"/>
<dbReference type="SUPFAM" id="SSF49899">
    <property type="entry name" value="Concanavalin A-like lectins/glucanases"/>
    <property type="match status" value="1"/>
</dbReference>
<accession>A0A382KK35</accession>
<sequence>MKKRNFLFSLFALNVLAGFTKSPRVLNISLAAITLLFLTACSYSGGPTLQKCSDVCNGLVAYYPFFGSATDESGNNHHGELHNVTFVEDREGNPERGAHFNGKSYISLPYLKNSNQKGSYSFVVIFKPDIIPDEPTEWPSFKVIGTTNYAPGIHYRKNMRINFEGWNGKIGMKVGRFKTNPGKYSHVVGVADVEKNHTIIYVNGIVKGSKNWEENAVALAARRFWNDYVVIGIGNPNDNLKPEALVGVIDEVRIYNRALSDAEIDTIFKGPTM</sequence>
<dbReference type="Gene3D" id="2.60.120.200">
    <property type="match status" value="1"/>
</dbReference>
<dbReference type="Pfam" id="PF13385">
    <property type="entry name" value="Laminin_G_3"/>
    <property type="match status" value="1"/>
</dbReference>
<dbReference type="EMBL" id="UINC01081192">
    <property type="protein sequence ID" value="SVC24808.1"/>
    <property type="molecule type" value="Genomic_DNA"/>
</dbReference>
<protein>
    <recommendedName>
        <fullName evidence="2">LamG-like jellyroll fold domain-containing protein</fullName>
    </recommendedName>
</protein>
<evidence type="ECO:0008006" key="2">
    <source>
        <dbReference type="Google" id="ProtNLM"/>
    </source>
</evidence>